<name>A0ABV0EH26_9BURK</name>
<protein>
    <submittedName>
        <fullName evidence="1">Uncharacterized protein</fullName>
    </submittedName>
</protein>
<evidence type="ECO:0000313" key="2">
    <source>
        <dbReference type="Proteomes" id="UP001482231"/>
    </source>
</evidence>
<dbReference type="Proteomes" id="UP001482231">
    <property type="component" value="Unassembled WGS sequence"/>
</dbReference>
<keyword evidence="2" id="KW-1185">Reference proteome</keyword>
<accession>A0ABV0EH26</accession>
<evidence type="ECO:0000313" key="1">
    <source>
        <dbReference type="EMBL" id="MEO1767961.1"/>
    </source>
</evidence>
<comment type="caution">
    <text evidence="1">The sequence shown here is derived from an EMBL/GenBank/DDBJ whole genome shotgun (WGS) entry which is preliminary data.</text>
</comment>
<proteinExistence type="predicted"/>
<reference evidence="1 2" key="1">
    <citation type="submission" date="2024-02" db="EMBL/GenBank/DDBJ databases">
        <title>New thermophilic sulfur-oxidizing bacteria from a hot springs of the Uzon caldera (Kamchatka, Russia).</title>
        <authorList>
            <person name="Dukat A.M."/>
            <person name="Elcheninov A.G."/>
            <person name="Frolov E.N."/>
        </authorList>
    </citation>
    <scope>NUCLEOTIDE SEQUENCE [LARGE SCALE GENOMIC DNA]</scope>
    <source>
        <strain evidence="1 2">AK1</strain>
    </source>
</reference>
<dbReference type="RefSeq" id="WP_347309073.1">
    <property type="nucleotide sequence ID" value="NZ_JBAJEX010000014.1"/>
</dbReference>
<sequence length="88" mass="9702">MYGIINLHCIDTDAGAPSAFAPPAGWSGDYRQYMRERWAKDPGVRQHVAVVGRMLARGDKVEFRGCFAGEARRIAEAVWKGGRHGDLA</sequence>
<gene>
    <name evidence="1" type="ORF">V6E02_12145</name>
</gene>
<dbReference type="EMBL" id="JBAJEX010000014">
    <property type="protein sequence ID" value="MEO1767961.1"/>
    <property type="molecule type" value="Genomic_DNA"/>
</dbReference>
<organism evidence="1 2">
    <name type="scientific">Thiobacter aerophilum</name>
    <dbReference type="NCBI Taxonomy" id="3121275"/>
    <lineage>
        <taxon>Bacteria</taxon>
        <taxon>Pseudomonadati</taxon>
        <taxon>Pseudomonadota</taxon>
        <taxon>Betaproteobacteria</taxon>
        <taxon>Burkholderiales</taxon>
        <taxon>Thiobacteraceae</taxon>
        <taxon>Thiobacter</taxon>
    </lineage>
</organism>